<evidence type="ECO:0000313" key="1">
    <source>
        <dbReference type="EMBL" id="NID16218.1"/>
    </source>
</evidence>
<organism evidence="1 2">
    <name type="scientific">Luteibacter yeojuensis</name>
    <dbReference type="NCBI Taxonomy" id="345309"/>
    <lineage>
        <taxon>Bacteria</taxon>
        <taxon>Pseudomonadati</taxon>
        <taxon>Pseudomonadota</taxon>
        <taxon>Gammaproteobacteria</taxon>
        <taxon>Lysobacterales</taxon>
        <taxon>Rhodanobacteraceae</taxon>
        <taxon>Luteibacter</taxon>
    </lineage>
</organism>
<evidence type="ECO:0008006" key="3">
    <source>
        <dbReference type="Google" id="ProtNLM"/>
    </source>
</evidence>
<comment type="caution">
    <text evidence="1">The sequence shown here is derived from an EMBL/GenBank/DDBJ whole genome shotgun (WGS) entry which is preliminary data.</text>
</comment>
<dbReference type="EMBL" id="JAAQTL010000001">
    <property type="protein sequence ID" value="NID16218.1"/>
    <property type="molecule type" value="Genomic_DNA"/>
</dbReference>
<evidence type="ECO:0000313" key="2">
    <source>
        <dbReference type="Proteomes" id="UP000518878"/>
    </source>
</evidence>
<keyword evidence="2" id="KW-1185">Reference proteome</keyword>
<dbReference type="Proteomes" id="UP000518878">
    <property type="component" value="Unassembled WGS sequence"/>
</dbReference>
<gene>
    <name evidence="1" type="ORF">HBF32_12180</name>
</gene>
<dbReference type="AlphaFoldDB" id="A0A7X5TQW0"/>
<proteinExistence type="predicted"/>
<protein>
    <recommendedName>
        <fullName evidence="3">DUF4340 domain-containing protein</fullName>
    </recommendedName>
</protein>
<name>A0A7X5TQW0_9GAMM</name>
<sequence>MASHGDGGGADVKARIVGSALLLGLVGAVAWQWQADEAEVRAHTLTSLDPHAVTRIEIDMRGLPGQRFERRDGHWTGSTAHADEGRAQDLALLAATPVADWRPATDFDATKIGLSPPLAVLVLNGTRVEFGEMAALGKQRYAKVGDRIAIVPAQALPRPPRTASLPTTAVGGGP</sequence>
<reference evidence="1 2" key="1">
    <citation type="journal article" date="2006" name="Int. J. Syst. Evol. Microbiol.">
        <title>Dyella yeojuensis sp. nov., isolated from greenhouse soil in Korea.</title>
        <authorList>
            <person name="Kim B.Y."/>
            <person name="Weon H.Y."/>
            <person name="Lee K.H."/>
            <person name="Seok S.J."/>
            <person name="Kwon S.W."/>
            <person name="Go S.J."/>
            <person name="Stackebrandt E."/>
        </authorList>
    </citation>
    <scope>NUCLEOTIDE SEQUENCE [LARGE SCALE GENOMIC DNA]</scope>
    <source>
        <strain evidence="1 2">DSM 17673</strain>
    </source>
</reference>
<accession>A0A7X5TQW0</accession>